<comment type="caution">
    <text evidence="1">The sequence shown here is derived from an EMBL/GenBank/DDBJ whole genome shotgun (WGS) entry which is preliminary data.</text>
</comment>
<gene>
    <name evidence="1" type="ORF">QBC34DRAFT_471982</name>
</gene>
<dbReference type="EMBL" id="MU865964">
    <property type="protein sequence ID" value="KAK4445529.1"/>
    <property type="molecule type" value="Genomic_DNA"/>
</dbReference>
<protein>
    <submittedName>
        <fullName evidence="1">Uncharacterized protein</fullName>
    </submittedName>
</protein>
<proteinExistence type="predicted"/>
<evidence type="ECO:0000313" key="1">
    <source>
        <dbReference type="EMBL" id="KAK4445529.1"/>
    </source>
</evidence>
<name>A0AAV9GBL5_9PEZI</name>
<evidence type="ECO:0000313" key="2">
    <source>
        <dbReference type="Proteomes" id="UP001321760"/>
    </source>
</evidence>
<organism evidence="1 2">
    <name type="scientific">Podospora aff. communis PSN243</name>
    <dbReference type="NCBI Taxonomy" id="3040156"/>
    <lineage>
        <taxon>Eukaryota</taxon>
        <taxon>Fungi</taxon>
        <taxon>Dikarya</taxon>
        <taxon>Ascomycota</taxon>
        <taxon>Pezizomycotina</taxon>
        <taxon>Sordariomycetes</taxon>
        <taxon>Sordariomycetidae</taxon>
        <taxon>Sordariales</taxon>
        <taxon>Podosporaceae</taxon>
        <taxon>Podospora</taxon>
    </lineage>
</organism>
<dbReference type="AlphaFoldDB" id="A0AAV9GBL5"/>
<reference evidence="1" key="2">
    <citation type="submission" date="2023-05" db="EMBL/GenBank/DDBJ databases">
        <authorList>
            <consortium name="Lawrence Berkeley National Laboratory"/>
            <person name="Steindorff A."/>
            <person name="Hensen N."/>
            <person name="Bonometti L."/>
            <person name="Westerberg I."/>
            <person name="Brannstrom I.O."/>
            <person name="Guillou S."/>
            <person name="Cros-Aarteil S."/>
            <person name="Calhoun S."/>
            <person name="Haridas S."/>
            <person name="Kuo A."/>
            <person name="Mondo S."/>
            <person name="Pangilinan J."/>
            <person name="Riley R."/>
            <person name="Labutti K."/>
            <person name="Andreopoulos B."/>
            <person name="Lipzen A."/>
            <person name="Chen C."/>
            <person name="Yanf M."/>
            <person name="Daum C."/>
            <person name="Ng V."/>
            <person name="Clum A."/>
            <person name="Ohm R."/>
            <person name="Martin F."/>
            <person name="Silar P."/>
            <person name="Natvig D."/>
            <person name="Lalanne C."/>
            <person name="Gautier V."/>
            <person name="Ament-Velasquez S.L."/>
            <person name="Kruys A."/>
            <person name="Hutchinson M.I."/>
            <person name="Powell A.J."/>
            <person name="Barry K."/>
            <person name="Miller A.N."/>
            <person name="Grigoriev I.V."/>
            <person name="Debuchy R."/>
            <person name="Gladieux P."/>
            <person name="Thoren M.H."/>
            <person name="Johannesson H."/>
        </authorList>
    </citation>
    <scope>NUCLEOTIDE SEQUENCE</scope>
    <source>
        <strain evidence="1">PSN243</strain>
    </source>
</reference>
<dbReference type="Proteomes" id="UP001321760">
    <property type="component" value="Unassembled WGS sequence"/>
</dbReference>
<reference evidence="1" key="1">
    <citation type="journal article" date="2023" name="Mol. Phylogenet. Evol.">
        <title>Genome-scale phylogeny and comparative genomics of the fungal order Sordariales.</title>
        <authorList>
            <person name="Hensen N."/>
            <person name="Bonometti L."/>
            <person name="Westerberg I."/>
            <person name="Brannstrom I.O."/>
            <person name="Guillou S."/>
            <person name="Cros-Aarteil S."/>
            <person name="Calhoun S."/>
            <person name="Haridas S."/>
            <person name="Kuo A."/>
            <person name="Mondo S."/>
            <person name="Pangilinan J."/>
            <person name="Riley R."/>
            <person name="LaButti K."/>
            <person name="Andreopoulos B."/>
            <person name="Lipzen A."/>
            <person name="Chen C."/>
            <person name="Yan M."/>
            <person name="Daum C."/>
            <person name="Ng V."/>
            <person name="Clum A."/>
            <person name="Steindorff A."/>
            <person name="Ohm R.A."/>
            <person name="Martin F."/>
            <person name="Silar P."/>
            <person name="Natvig D.O."/>
            <person name="Lalanne C."/>
            <person name="Gautier V."/>
            <person name="Ament-Velasquez S.L."/>
            <person name="Kruys A."/>
            <person name="Hutchinson M.I."/>
            <person name="Powell A.J."/>
            <person name="Barry K."/>
            <person name="Miller A.N."/>
            <person name="Grigoriev I.V."/>
            <person name="Debuchy R."/>
            <person name="Gladieux P."/>
            <person name="Hiltunen Thoren M."/>
            <person name="Johannesson H."/>
        </authorList>
    </citation>
    <scope>NUCLEOTIDE SEQUENCE</scope>
    <source>
        <strain evidence="1">PSN243</strain>
    </source>
</reference>
<sequence length="374" mass="43332">MCLAEITHFFPPSHTEIVHKVATNPFSADHTGDFINPFNAERCDCNDSGLGMPTWPQSDPRAVEIPQAQFNLCVFHSCCVTWTNIQYCQVFQHSISWDEDGEGDIRRLAELECPNYLLVNRYKSRAALGWVPDSGEAEEFINPTPEFKVEKLFYRPRPIDKMGDPSDDDDANLAYEALFHLRVMMMEKAVLLWEAKQELRAKTEMAKRHIEGWEYAWVMEGWYDDEIATADSHNILHELEAGGLCVASLYKDFLENLGGVLDCLGEYPELGETWTAPGESFSISHSELELRHETPDVIMRRCRGGLLMWPEVHRWYRNLKDRVIMAAEARERYWGQRGEKRILDHDHDHDDGPPRKRQCLNIFGPSHLSHRRWV</sequence>
<accession>A0AAV9GBL5</accession>
<keyword evidence="2" id="KW-1185">Reference proteome</keyword>